<gene>
    <name evidence="2" type="ORF">PPACK8108_LOCUS511</name>
</gene>
<protein>
    <submittedName>
        <fullName evidence="2">Uncharacterized protein</fullName>
    </submittedName>
</protein>
<keyword evidence="3" id="KW-1185">Reference proteome</keyword>
<reference evidence="2" key="1">
    <citation type="submission" date="2022-06" db="EMBL/GenBank/DDBJ databases">
        <authorList>
            <consortium name="SYNGENTA / RWTH Aachen University"/>
        </authorList>
    </citation>
    <scope>NUCLEOTIDE SEQUENCE</scope>
</reference>
<evidence type="ECO:0000256" key="1">
    <source>
        <dbReference type="SAM" id="MobiDB-lite"/>
    </source>
</evidence>
<accession>A0AAV0AHH1</accession>
<name>A0AAV0AHH1_PHAPC</name>
<dbReference type="AlphaFoldDB" id="A0AAV0AHH1"/>
<feature type="region of interest" description="Disordered" evidence="1">
    <location>
        <begin position="172"/>
        <end position="201"/>
    </location>
</feature>
<comment type="caution">
    <text evidence="2">The sequence shown here is derived from an EMBL/GenBank/DDBJ whole genome shotgun (WGS) entry which is preliminary data.</text>
</comment>
<evidence type="ECO:0000313" key="3">
    <source>
        <dbReference type="Proteomes" id="UP001153365"/>
    </source>
</evidence>
<dbReference type="Proteomes" id="UP001153365">
    <property type="component" value="Unassembled WGS sequence"/>
</dbReference>
<feature type="compositionally biased region" description="Basic and acidic residues" evidence="1">
    <location>
        <begin position="175"/>
        <end position="201"/>
    </location>
</feature>
<proteinExistence type="predicted"/>
<evidence type="ECO:0000313" key="2">
    <source>
        <dbReference type="EMBL" id="CAH7666176.1"/>
    </source>
</evidence>
<dbReference type="EMBL" id="CALTRL010000068">
    <property type="protein sequence ID" value="CAH7666176.1"/>
    <property type="molecule type" value="Genomic_DNA"/>
</dbReference>
<organism evidence="2 3">
    <name type="scientific">Phakopsora pachyrhizi</name>
    <name type="common">Asian soybean rust disease fungus</name>
    <dbReference type="NCBI Taxonomy" id="170000"/>
    <lineage>
        <taxon>Eukaryota</taxon>
        <taxon>Fungi</taxon>
        <taxon>Dikarya</taxon>
        <taxon>Basidiomycota</taxon>
        <taxon>Pucciniomycotina</taxon>
        <taxon>Pucciniomycetes</taxon>
        <taxon>Pucciniales</taxon>
        <taxon>Phakopsoraceae</taxon>
        <taxon>Phakopsora</taxon>
    </lineage>
</organism>
<feature type="compositionally biased region" description="Basic and acidic residues" evidence="1">
    <location>
        <begin position="51"/>
        <end position="65"/>
    </location>
</feature>
<sequence length="229" mass="26216">MDRFKVCGYQVEIDRKKRLGEDEMGAEDNEERGCNLEGHRWNGKDVNVLRGGEEDDKREKDWPGEREEDEVEGVIQLEELCGIGIGKFGQLPKTLRRFLCSTSPSDPQMLGVPRVVEEDRWMRSRPAESQDYLITTCVRSDLEQEGIDEQRGMGEQTEDIITGLIYEGKSQMKQPENDNTDKVKMNKDGKTQARDGGIDVGELTRDSRSITSDRMKLKLRLEWTETVAN</sequence>
<feature type="region of interest" description="Disordered" evidence="1">
    <location>
        <begin position="46"/>
        <end position="69"/>
    </location>
</feature>